<keyword evidence="9 10" id="KW-0472">Membrane</keyword>
<evidence type="ECO:0000256" key="8">
    <source>
        <dbReference type="ARBA" id="ARBA00022989"/>
    </source>
</evidence>
<evidence type="ECO:0000256" key="10">
    <source>
        <dbReference type="RuleBase" id="RU364125"/>
    </source>
</evidence>
<dbReference type="RefSeq" id="WP_034740093.1">
    <property type="nucleotide sequence ID" value="NZ_AWFG01000030.1"/>
</dbReference>
<evidence type="ECO:0000256" key="5">
    <source>
        <dbReference type="ARBA" id="ARBA00022500"/>
    </source>
</evidence>
<dbReference type="PATRIC" id="fig|1280947.3.peg.2131"/>
<dbReference type="Proteomes" id="UP000027190">
    <property type="component" value="Unassembled WGS sequence"/>
</dbReference>
<evidence type="ECO:0000256" key="9">
    <source>
        <dbReference type="ARBA" id="ARBA00023136"/>
    </source>
</evidence>
<evidence type="ECO:0000256" key="2">
    <source>
        <dbReference type="ARBA" id="ARBA00004162"/>
    </source>
</evidence>
<evidence type="ECO:0000256" key="1">
    <source>
        <dbReference type="ARBA" id="ARBA00002254"/>
    </source>
</evidence>
<evidence type="ECO:0000256" key="3">
    <source>
        <dbReference type="ARBA" id="ARBA00008281"/>
    </source>
</evidence>
<keyword evidence="5 10" id="KW-0145">Chemotaxis</keyword>
<comment type="similarity">
    <text evidence="3 10">Belongs to the FliL family.</text>
</comment>
<evidence type="ECO:0000313" key="13">
    <source>
        <dbReference type="Proteomes" id="UP000027190"/>
    </source>
</evidence>
<dbReference type="GO" id="GO:0005886">
    <property type="term" value="C:plasma membrane"/>
    <property type="evidence" value="ECO:0007669"/>
    <property type="project" value="UniProtKB-SubCell"/>
</dbReference>
<dbReference type="OrthoDB" id="7864548at2"/>
<keyword evidence="7 10" id="KW-0283">Flagellar rotation</keyword>
<keyword evidence="13" id="KW-1185">Reference proteome</keyword>
<dbReference type="eggNOG" id="ENOG50316FU">
    <property type="taxonomic scope" value="Bacteria"/>
</dbReference>
<comment type="caution">
    <text evidence="12">The sequence shown here is derived from an EMBL/GenBank/DDBJ whole genome shotgun (WGS) entry which is preliminary data.</text>
</comment>
<evidence type="ECO:0000256" key="7">
    <source>
        <dbReference type="ARBA" id="ARBA00022779"/>
    </source>
</evidence>
<evidence type="ECO:0000313" key="12">
    <source>
        <dbReference type="EMBL" id="KCZ57480.1"/>
    </source>
</evidence>
<keyword evidence="8" id="KW-1133">Transmembrane helix</keyword>
<name>A0A062UMX0_9PROT</name>
<comment type="subcellular location">
    <subcellularLocation>
        <location evidence="10">Cell inner membrane</location>
    </subcellularLocation>
    <subcellularLocation>
        <location evidence="2">Cell membrane</location>
        <topology evidence="2">Single-pass membrane protein</topology>
    </subcellularLocation>
</comment>
<keyword evidence="4" id="KW-1003">Cell membrane</keyword>
<evidence type="ECO:0000256" key="6">
    <source>
        <dbReference type="ARBA" id="ARBA00022692"/>
    </source>
</evidence>
<feature type="compositionally biased region" description="Basic and acidic residues" evidence="11">
    <location>
        <begin position="35"/>
        <end position="53"/>
    </location>
</feature>
<reference evidence="12 13" key="1">
    <citation type="journal article" date="2014" name="Antonie Van Leeuwenhoek">
        <title>Hyphomonas beringensis sp. nov. and Hyphomonas chukchiensis sp. nov., isolated from surface seawater of the Bering Sea and Chukchi Sea.</title>
        <authorList>
            <person name="Li C."/>
            <person name="Lai Q."/>
            <person name="Li G."/>
            <person name="Dong C."/>
            <person name="Wang J."/>
            <person name="Liao Y."/>
            <person name="Shao Z."/>
        </authorList>
    </citation>
    <scope>NUCLEOTIDE SEQUENCE [LARGE SCALE GENOMIC DNA]</scope>
    <source>
        <strain evidence="12 13">BH-BN04-4</strain>
    </source>
</reference>
<keyword evidence="10" id="KW-0997">Cell inner membrane</keyword>
<comment type="function">
    <text evidence="1 10">Controls the rotational direction of flagella during chemotaxis.</text>
</comment>
<evidence type="ECO:0000256" key="4">
    <source>
        <dbReference type="ARBA" id="ARBA00022475"/>
    </source>
</evidence>
<protein>
    <recommendedName>
        <fullName evidence="10">Flagellar protein FliL</fullName>
    </recommendedName>
</protein>
<dbReference type="AlphaFoldDB" id="A0A062UMX0"/>
<proteinExistence type="inferred from homology"/>
<gene>
    <name evidence="12" type="ORF">HY30_04735</name>
</gene>
<dbReference type="GO" id="GO:0009425">
    <property type="term" value="C:bacterial-type flagellum basal body"/>
    <property type="evidence" value="ECO:0007669"/>
    <property type="project" value="InterPro"/>
</dbReference>
<feature type="region of interest" description="Disordered" evidence="11">
    <location>
        <begin position="30"/>
        <end position="80"/>
    </location>
</feature>
<organism evidence="12 13">
    <name type="scientific">Hyphomonas chukchiensis</name>
    <dbReference type="NCBI Taxonomy" id="1280947"/>
    <lineage>
        <taxon>Bacteria</taxon>
        <taxon>Pseudomonadati</taxon>
        <taxon>Pseudomonadota</taxon>
        <taxon>Alphaproteobacteria</taxon>
        <taxon>Hyphomonadales</taxon>
        <taxon>Hyphomonadaceae</taxon>
        <taxon>Hyphomonas</taxon>
    </lineage>
</organism>
<sequence length="188" mass="19817">MKNIIPAIIVIICIVAGGIGGNFLRTSGGGASAGAEKHGGGEAKSSHGEEAKGGHGASEPAKDSHAKDSHEKDSHGGGGSSGVDYFKFTREFVVPVMRDARVDSLVILNINLEVDSSITSKLFSMEPKIRDNIMTTLIGLSNDGQTLEAISNIDNYESIRASVLMNLQKIIPTGIENVLIVDMAKQEL</sequence>
<dbReference type="STRING" id="1280947.HY30_04735"/>
<dbReference type="Pfam" id="PF03748">
    <property type="entry name" value="FliL"/>
    <property type="match status" value="1"/>
</dbReference>
<keyword evidence="6" id="KW-0812">Transmembrane</keyword>
<feature type="compositionally biased region" description="Basic and acidic residues" evidence="11">
    <location>
        <begin position="60"/>
        <end position="75"/>
    </location>
</feature>
<dbReference type="GO" id="GO:0071973">
    <property type="term" value="P:bacterial-type flagellum-dependent cell motility"/>
    <property type="evidence" value="ECO:0007669"/>
    <property type="project" value="InterPro"/>
</dbReference>
<accession>A0A062UMX0</accession>
<dbReference type="GO" id="GO:0006935">
    <property type="term" value="P:chemotaxis"/>
    <property type="evidence" value="ECO:0007669"/>
    <property type="project" value="UniProtKB-KW"/>
</dbReference>
<dbReference type="EMBL" id="AWFG01000030">
    <property type="protein sequence ID" value="KCZ57480.1"/>
    <property type="molecule type" value="Genomic_DNA"/>
</dbReference>
<evidence type="ECO:0000256" key="11">
    <source>
        <dbReference type="SAM" id="MobiDB-lite"/>
    </source>
</evidence>
<dbReference type="InterPro" id="IPR005503">
    <property type="entry name" value="FliL"/>
</dbReference>